<sequence>NCSCHILFSYGLTFSVKVMALNKPHILQRRGLIQLAGAIQCGTGRSAVHYIGYGLICGLTRSWPALNQHDCCYEFAEKYGCKTKLGHYSWTCKDNTVKCGRYNTWTTKSWQRIQTKYITAVQSRVAPVQFQKVIASFYLCFIFGKHAFQAHLQ</sequence>
<feature type="domain" description="Phospholipase A2-like central" evidence="2">
    <location>
        <begin position="31"/>
        <end position="149"/>
    </location>
</feature>
<dbReference type="GO" id="GO:0050482">
    <property type="term" value="P:arachidonate secretion"/>
    <property type="evidence" value="ECO:0007669"/>
    <property type="project" value="InterPro"/>
</dbReference>
<dbReference type="Gene3D" id="1.20.90.10">
    <property type="entry name" value="Phospholipase A2 domain"/>
    <property type="match status" value="1"/>
</dbReference>
<reference evidence="3" key="1">
    <citation type="journal article" date="2010" name="Science">
        <title>The genome of the Western clawed frog Xenopus tropicalis.</title>
        <authorList>
            <person name="Hellsten U."/>
            <person name="Harland R.M."/>
            <person name="Gilchrist M.J."/>
            <person name="Hendrix D."/>
            <person name="Jurka J."/>
            <person name="Kapitonov V."/>
            <person name="Ovcharenko I."/>
            <person name="Putnam N.H."/>
            <person name="Shu S."/>
            <person name="Taher L."/>
            <person name="Blitz I.L."/>
            <person name="Blumberg B."/>
            <person name="Dichmann D.S."/>
            <person name="Dubchak I."/>
            <person name="Amaya E."/>
            <person name="Detter J.C."/>
            <person name="Fletcher R."/>
            <person name="Gerhard D.S."/>
            <person name="Goodstein D."/>
            <person name="Graves T."/>
            <person name="Grigoriev I.V."/>
            <person name="Grimwood J."/>
            <person name="Kawashima T."/>
            <person name="Lindquist E."/>
            <person name="Lucas S.M."/>
            <person name="Mead P.E."/>
            <person name="Mitros T."/>
            <person name="Ogino H."/>
            <person name="Ohta Y."/>
            <person name="Poliakov A.V."/>
            <person name="Pollet N."/>
            <person name="Robert J."/>
            <person name="Salamov A."/>
            <person name="Sater A.K."/>
            <person name="Schmutz J."/>
            <person name="Terry A."/>
            <person name="Vize P.D."/>
            <person name="Warren W.C."/>
            <person name="Wells D."/>
            <person name="Wills A."/>
            <person name="Wilson R.K."/>
            <person name="Zimmerman L.B."/>
            <person name="Zorn A.M."/>
            <person name="Grainger R."/>
            <person name="Grammer T."/>
            <person name="Khokha M.K."/>
            <person name="Richardson P.M."/>
            <person name="Rokhsar D.S."/>
        </authorList>
    </citation>
    <scope>NUCLEOTIDE SEQUENCE [LARGE SCALE GENOMIC DNA]</scope>
    <source>
        <strain evidence="3">Nigerian</strain>
    </source>
</reference>
<dbReference type="SUPFAM" id="SSF48619">
    <property type="entry name" value="Phospholipase A2, PLA2"/>
    <property type="match status" value="1"/>
</dbReference>
<protein>
    <recommendedName>
        <fullName evidence="2">Phospholipase A2-like central domain-containing protein</fullName>
    </recommendedName>
</protein>
<accession>A0A6I8QGY7</accession>
<reference evidence="3" key="2">
    <citation type="submission" date="2020-05" db="UniProtKB">
        <authorList>
            <consortium name="Ensembl"/>
        </authorList>
    </citation>
    <scope>IDENTIFICATION</scope>
</reference>
<dbReference type="InParanoid" id="A0A6I8QGY7"/>
<name>A0A6I8QGY7_XENTR</name>
<dbReference type="Ensembl" id="ENSXETT00000095180">
    <property type="protein sequence ID" value="ENSXETP00000068878"/>
    <property type="gene ID" value="ENSXETG00000040995"/>
</dbReference>
<dbReference type="Bgee" id="ENSXETG00000040995">
    <property type="expression patterns" value="Expressed in 2-cell stage embryo and 5 other cell types or tissues"/>
</dbReference>
<dbReference type="AlphaFoldDB" id="A0A6I8QGY7"/>
<evidence type="ECO:0000313" key="3">
    <source>
        <dbReference type="Ensembl" id="ENSXETP00000068878"/>
    </source>
</evidence>
<dbReference type="InterPro" id="IPR036444">
    <property type="entry name" value="PLipase_A2_dom_sf"/>
</dbReference>
<evidence type="ECO:0000259" key="2">
    <source>
        <dbReference type="SMART" id="SM00085"/>
    </source>
</evidence>
<comment type="similarity">
    <text evidence="1">Belongs to the phospholipase A2 family.</text>
</comment>
<dbReference type="Pfam" id="PF00068">
    <property type="entry name" value="Phospholip_A2_1"/>
    <property type="match status" value="1"/>
</dbReference>
<evidence type="ECO:0000256" key="1">
    <source>
        <dbReference type="RuleBase" id="RU003654"/>
    </source>
</evidence>
<organism evidence="3">
    <name type="scientific">Xenopus tropicalis</name>
    <name type="common">Western clawed frog</name>
    <name type="synonym">Silurana tropicalis</name>
    <dbReference type="NCBI Taxonomy" id="8364"/>
    <lineage>
        <taxon>Eukaryota</taxon>
        <taxon>Metazoa</taxon>
        <taxon>Chordata</taxon>
        <taxon>Craniata</taxon>
        <taxon>Vertebrata</taxon>
        <taxon>Euteleostomi</taxon>
        <taxon>Amphibia</taxon>
        <taxon>Batrachia</taxon>
        <taxon>Anura</taxon>
        <taxon>Pipoidea</taxon>
        <taxon>Pipidae</taxon>
        <taxon>Xenopodinae</taxon>
        <taxon>Xenopus</taxon>
        <taxon>Silurana</taxon>
    </lineage>
</organism>
<dbReference type="GO" id="GO:0004623">
    <property type="term" value="F:phospholipase A2 activity"/>
    <property type="evidence" value="ECO:0007669"/>
    <property type="project" value="InterPro"/>
</dbReference>
<dbReference type="SMART" id="SM00085">
    <property type="entry name" value="PA2c"/>
    <property type="match status" value="1"/>
</dbReference>
<dbReference type="GO" id="GO:0006644">
    <property type="term" value="P:phospholipid metabolic process"/>
    <property type="evidence" value="ECO:0007669"/>
    <property type="project" value="InterPro"/>
</dbReference>
<dbReference type="InterPro" id="IPR016090">
    <property type="entry name" value="PLA2-like_dom"/>
</dbReference>
<proteinExistence type="inferred from homology"/>